<reference evidence="2" key="1">
    <citation type="journal article" date="2015" name="Nature">
        <title>Complex archaea that bridge the gap between prokaryotes and eukaryotes.</title>
        <authorList>
            <person name="Spang A."/>
            <person name="Saw J.H."/>
            <person name="Jorgensen S.L."/>
            <person name="Zaremba-Niedzwiedzka K."/>
            <person name="Martijn J."/>
            <person name="Lind A.E."/>
            <person name="van Eijk R."/>
            <person name="Schleper C."/>
            <person name="Guy L."/>
            <person name="Ettema T.J."/>
        </authorList>
    </citation>
    <scope>NUCLEOTIDE SEQUENCE</scope>
</reference>
<feature type="transmembrane region" description="Helical" evidence="1">
    <location>
        <begin position="17"/>
        <end position="38"/>
    </location>
</feature>
<accession>A0A0F9EEX0</accession>
<feature type="transmembrane region" description="Helical" evidence="1">
    <location>
        <begin position="84"/>
        <end position="103"/>
    </location>
</feature>
<name>A0A0F9EEX0_9ZZZZ</name>
<dbReference type="EMBL" id="LAZR01025211">
    <property type="protein sequence ID" value="KKL72638.1"/>
    <property type="molecule type" value="Genomic_DNA"/>
</dbReference>
<evidence type="ECO:0000256" key="1">
    <source>
        <dbReference type="SAM" id="Phobius"/>
    </source>
</evidence>
<proteinExistence type="predicted"/>
<keyword evidence="1" id="KW-0472">Membrane</keyword>
<keyword evidence="1" id="KW-1133">Transmembrane helix</keyword>
<dbReference type="AlphaFoldDB" id="A0A0F9EEX0"/>
<keyword evidence="1" id="KW-0812">Transmembrane</keyword>
<protein>
    <submittedName>
        <fullName evidence="2">Uncharacterized protein</fullName>
    </submittedName>
</protein>
<evidence type="ECO:0000313" key="2">
    <source>
        <dbReference type="EMBL" id="KKL72638.1"/>
    </source>
</evidence>
<comment type="caution">
    <text evidence="2">The sequence shown here is derived from an EMBL/GenBank/DDBJ whole genome shotgun (WGS) entry which is preliminary data.</text>
</comment>
<gene>
    <name evidence="2" type="ORF">LCGC14_2082910</name>
</gene>
<sequence>MTDQTQTISRIGMLDGVGAPASVIGLVIVFGLPTLAALGGRELPVLSNPAIILIGQASYGYYLFHQNAGLALLALADGLPISLSILFMLLIQAGLFGVAVCRYRGVEVSLGRNVSDRLRGRTGSFPHAAR</sequence>
<organism evidence="2">
    <name type="scientific">marine sediment metagenome</name>
    <dbReference type="NCBI Taxonomy" id="412755"/>
    <lineage>
        <taxon>unclassified sequences</taxon>
        <taxon>metagenomes</taxon>
        <taxon>ecological metagenomes</taxon>
    </lineage>
</organism>